<feature type="transmembrane region" description="Helical" evidence="2">
    <location>
        <begin position="101"/>
        <end position="120"/>
    </location>
</feature>
<evidence type="ECO:0000313" key="4">
    <source>
        <dbReference type="Proteomes" id="UP001302059"/>
    </source>
</evidence>
<accession>A0ABT7JFA6</accession>
<keyword evidence="4" id="KW-1185">Reference proteome</keyword>
<evidence type="ECO:0000256" key="1">
    <source>
        <dbReference type="SAM" id="MobiDB-lite"/>
    </source>
</evidence>
<dbReference type="RefSeq" id="WP_285522307.1">
    <property type="nucleotide sequence ID" value="NZ_JASNGB010000036.1"/>
</dbReference>
<gene>
    <name evidence="3" type="ORF">QOL99_06160</name>
</gene>
<organism evidence="3 4">
    <name type="scientific">Deinococcus rhizophilus</name>
    <dbReference type="NCBI Taxonomy" id="3049544"/>
    <lineage>
        <taxon>Bacteria</taxon>
        <taxon>Thermotogati</taxon>
        <taxon>Deinococcota</taxon>
        <taxon>Deinococci</taxon>
        <taxon>Deinococcales</taxon>
        <taxon>Deinococcaceae</taxon>
        <taxon>Deinococcus</taxon>
    </lineage>
</organism>
<feature type="transmembrane region" description="Helical" evidence="2">
    <location>
        <begin position="170"/>
        <end position="194"/>
    </location>
</feature>
<comment type="caution">
    <text evidence="3">The sequence shown here is derived from an EMBL/GenBank/DDBJ whole genome shotgun (WGS) entry which is preliminary data.</text>
</comment>
<feature type="region of interest" description="Disordered" evidence="1">
    <location>
        <begin position="1"/>
        <end position="22"/>
    </location>
</feature>
<dbReference type="Proteomes" id="UP001302059">
    <property type="component" value="Unassembled WGS sequence"/>
</dbReference>
<reference evidence="3 4" key="1">
    <citation type="submission" date="2023-05" db="EMBL/GenBank/DDBJ databases">
        <authorList>
            <person name="Gao F."/>
        </authorList>
    </citation>
    <scope>NUCLEOTIDE SEQUENCE [LARGE SCALE GENOMIC DNA]</scope>
    <source>
        <strain evidence="3 4">MIMF12</strain>
    </source>
</reference>
<feature type="transmembrane region" description="Helical" evidence="2">
    <location>
        <begin position="49"/>
        <end position="69"/>
    </location>
</feature>
<feature type="transmembrane region" description="Helical" evidence="2">
    <location>
        <begin position="126"/>
        <end position="149"/>
    </location>
</feature>
<keyword evidence="2" id="KW-0812">Transmembrane</keyword>
<feature type="transmembrane region" description="Helical" evidence="2">
    <location>
        <begin position="316"/>
        <end position="340"/>
    </location>
</feature>
<protein>
    <submittedName>
        <fullName evidence="3">DUF898 family protein</fullName>
    </submittedName>
</protein>
<sequence length="386" mass="41533">MTDAPPSVPLGRHAAPPGSLQPAETADLQAASPVTTHAFAFTGQAGEYFRLWIVNTALTTVTLGLYLPWARVRQRQYFYGHTWLDGANFEYTARPLALLRGYLVVGAFFLAYTLASQFQFSGWEYVAGAIALLFFALYPWLVMKSLRFLAVSTTHRGLRFRHHGRAGGAYASYGLGNVAALLSGGLALPFAWFLQRRYQVDGAAYGTARARFRGDTGEFYLIGLTGVALTLGGGLLLAVPLIGALFGAGVLAVPQSEEEFLAPTFLVSLAVGYLLVLALYGVAWQYVRAATLRLVLNRVEVGGVVRTGATFSPWRLVWIGVSNTALQVLTLGLATPWAAVRRARYVLSGMQVRALVGLDSFSAGVTPGEDALGEAATELLDIDLGF</sequence>
<dbReference type="EMBL" id="JASNGB010000036">
    <property type="protein sequence ID" value="MDL2343731.1"/>
    <property type="molecule type" value="Genomic_DNA"/>
</dbReference>
<dbReference type="InterPro" id="IPR010295">
    <property type="entry name" value="DUF898"/>
</dbReference>
<dbReference type="Pfam" id="PF05987">
    <property type="entry name" value="DUF898"/>
    <property type="match status" value="1"/>
</dbReference>
<keyword evidence="2" id="KW-1133">Transmembrane helix</keyword>
<evidence type="ECO:0000313" key="3">
    <source>
        <dbReference type="EMBL" id="MDL2343731.1"/>
    </source>
</evidence>
<keyword evidence="2" id="KW-0472">Membrane</keyword>
<feature type="transmembrane region" description="Helical" evidence="2">
    <location>
        <begin position="220"/>
        <end position="253"/>
    </location>
</feature>
<proteinExistence type="predicted"/>
<evidence type="ECO:0000256" key="2">
    <source>
        <dbReference type="SAM" id="Phobius"/>
    </source>
</evidence>
<name>A0ABT7JFA6_9DEIO</name>
<feature type="transmembrane region" description="Helical" evidence="2">
    <location>
        <begin position="265"/>
        <end position="287"/>
    </location>
</feature>